<dbReference type="RefSeq" id="WP_156575114.1">
    <property type="nucleotide sequence ID" value="NZ_CP046415.1"/>
</dbReference>
<accession>A0A6I6D7C0</accession>
<feature type="transmembrane region" description="Helical" evidence="1">
    <location>
        <begin position="363"/>
        <end position="384"/>
    </location>
</feature>
<proteinExistence type="predicted"/>
<dbReference type="Gene3D" id="3.30.70.1440">
    <property type="entry name" value="Multidrug efflux transporter AcrB pore domain"/>
    <property type="match status" value="1"/>
</dbReference>
<feature type="transmembrane region" description="Helical" evidence="1">
    <location>
        <begin position="944"/>
        <end position="964"/>
    </location>
</feature>
<reference evidence="2 3" key="1">
    <citation type="submission" date="2019-11" db="EMBL/GenBank/DDBJ databases">
        <authorList>
            <person name="Zhang J."/>
            <person name="Sun C."/>
        </authorList>
    </citation>
    <scope>NUCLEOTIDE SEQUENCE [LARGE SCALE GENOMIC DNA]</scope>
    <source>
        <strain evidence="3">sp2</strain>
    </source>
</reference>
<dbReference type="Gene3D" id="1.20.1640.10">
    <property type="entry name" value="Multidrug efflux transporter AcrB transmembrane domain"/>
    <property type="match status" value="3"/>
</dbReference>
<dbReference type="InterPro" id="IPR027463">
    <property type="entry name" value="AcrB_DN_DC_subdom"/>
</dbReference>
<dbReference type="KEGG" id="ghl:GM160_11055"/>
<feature type="transmembrane region" description="Helical" evidence="1">
    <location>
        <begin position="921"/>
        <end position="937"/>
    </location>
</feature>
<feature type="transmembrane region" description="Helical" evidence="1">
    <location>
        <begin position="484"/>
        <end position="504"/>
    </location>
</feature>
<dbReference type="SUPFAM" id="SSF82693">
    <property type="entry name" value="Multidrug efflux transporter AcrB pore domain, PN1, PN2, PC1 and PC2 subdomains"/>
    <property type="match status" value="2"/>
</dbReference>
<feature type="transmembrane region" description="Helical" evidence="1">
    <location>
        <begin position="1056"/>
        <end position="1082"/>
    </location>
</feature>
<dbReference type="GO" id="GO:0005886">
    <property type="term" value="C:plasma membrane"/>
    <property type="evidence" value="ECO:0007669"/>
    <property type="project" value="TreeGrafter"/>
</dbReference>
<feature type="transmembrane region" description="Helical" evidence="1">
    <location>
        <begin position="970"/>
        <end position="994"/>
    </location>
</feature>
<feature type="transmembrane region" description="Helical" evidence="1">
    <location>
        <begin position="445"/>
        <end position="464"/>
    </location>
</feature>
<feature type="transmembrane region" description="Helical" evidence="1">
    <location>
        <begin position="390"/>
        <end position="411"/>
    </location>
</feature>
<dbReference type="Proteomes" id="UP000427716">
    <property type="component" value="Chromosome"/>
</dbReference>
<name>A0A6I6D7C0_9GAMM</name>
<dbReference type="InterPro" id="IPR001036">
    <property type="entry name" value="Acrflvin-R"/>
</dbReference>
<dbReference type="Gene3D" id="3.30.2090.10">
    <property type="entry name" value="Multidrug efflux transporter AcrB TolC docking domain, DN and DC subdomains"/>
    <property type="match status" value="2"/>
</dbReference>
<dbReference type="Gene3D" id="3.30.70.1320">
    <property type="entry name" value="Multidrug efflux transporter AcrB pore domain like"/>
    <property type="match status" value="1"/>
</dbReference>
<sequence>MIERLIHTCIRLRVLVVLLAVLLAVAGWASWKATPLDAIPDLSDTQVIVKTSYPGQSPQVVQDQVTYPLTTRLLAVPGSTAVRGYSFFGDSYTYVTFEEGTDLYWARSRVLEYLNQASEDLPEGVTPSLGPDATGVGWVFQYALNDPTGQHDLSELTTLQNWFLKFQLESVEGVSEVATVGGMVREYQIVVDPQRLRVFGISITELRNAIAEANREVGGGVMERGGAEYMITSRGYLSSVDDIAQIPVGVSDSGTPITVRDLGRVEVGPAERRGIAELDGKGEVVGGIVVMRHGENAREVIAAVKEKLDDVKSGLPEGVEVLTTYDRSGVIERAVAFLEKKLVQELIVVALVSLIFLFHLRSAFVAIVSLPLGILAAFIVMHWQGINANIMSLGGIAIAIGAMVDAAIVMIENAHKHLARYREQHGQAPKGEEHWHLIGRAASEVGPALFFSLLIITLSFLPVFALEAQEGRLFAPLAYTKTYAMAAAAGLAVTLVPVLMGYFIRGRIPREESNPLNRFLIWGYRPLLSGALRFPKTVLVGAMLLLFSAVLPFAGISGFLAPLKWAGDTDWQAQVTDWQSDLERQWNGWFDDSPRLAALGTGLGSEFMPQLDEGDLLYMPTTLPGLSVGEARLLMQQVDALIAEEPEVERVFGKIGRAATATDPAPLTMIETSITLKPRDEWDAGVTLDDLIERLDEKVDFPSLNNAWVMPIKTRIDMQTTGIQTPIGIKITGPDLDEIEAIGKDVETALKGLPGTRSAFADRTSDGRYVVITPDRAKAARVGLNIGDIQRVISLAVGGVKVTDTVEGLERFPVSLRYPQADRDSVAKLRDLPIVTPTGATVALGQVASVEIESGPPVIKSENSRPAGFVFVTTRGVDLGGYVERAKQVLREEVDLPPGYAIEWAGQYRYMERAAEKLEQVVPLTLAIIFILLYLAFRHGGKAVMIMGSLPFALIGSFWLLWALEYNLSIAVAVGLIALAGVAAEFGVVMLIYLDQAIKRRQEEGQFNTRADLKAALMEGAVLRVRPKAMTVAVILAGLMPIMIGVGTGSEVMSRIAAPMVGGMITAPILSMIVLPVIYWLWQRRRLPEVT</sequence>
<dbReference type="PRINTS" id="PR00702">
    <property type="entry name" value="ACRIFLAVINRP"/>
</dbReference>
<feature type="transmembrane region" description="Helical" evidence="1">
    <location>
        <begin position="342"/>
        <end position="358"/>
    </location>
</feature>
<dbReference type="SUPFAM" id="SSF82714">
    <property type="entry name" value="Multidrug efflux transporter AcrB TolC docking domain, DN and DC subdomains"/>
    <property type="match status" value="2"/>
</dbReference>
<dbReference type="EMBL" id="CP046415">
    <property type="protein sequence ID" value="QGT79371.1"/>
    <property type="molecule type" value="Genomic_DNA"/>
</dbReference>
<feature type="transmembrane region" description="Helical" evidence="1">
    <location>
        <begin position="12"/>
        <end position="31"/>
    </location>
</feature>
<keyword evidence="1" id="KW-0812">Transmembrane</keyword>
<dbReference type="PANTHER" id="PTHR32063">
    <property type="match status" value="1"/>
</dbReference>
<keyword evidence="1" id="KW-1133">Transmembrane helix</keyword>
<evidence type="ECO:0000256" key="1">
    <source>
        <dbReference type="SAM" id="Phobius"/>
    </source>
</evidence>
<feature type="transmembrane region" description="Helical" evidence="1">
    <location>
        <begin position="1029"/>
        <end position="1050"/>
    </location>
</feature>
<dbReference type="SUPFAM" id="SSF82866">
    <property type="entry name" value="Multidrug efflux transporter AcrB transmembrane domain"/>
    <property type="match status" value="2"/>
</dbReference>
<evidence type="ECO:0000313" key="3">
    <source>
        <dbReference type="Proteomes" id="UP000427716"/>
    </source>
</evidence>
<dbReference type="AlphaFoldDB" id="A0A6I6D7C0"/>
<keyword evidence="1" id="KW-0472">Membrane</keyword>
<dbReference type="Gene3D" id="3.30.70.1430">
    <property type="entry name" value="Multidrug efflux transporter AcrB pore domain"/>
    <property type="match status" value="2"/>
</dbReference>
<gene>
    <name evidence="2" type="ORF">GM160_11055</name>
</gene>
<evidence type="ECO:0000313" key="2">
    <source>
        <dbReference type="EMBL" id="QGT79371.1"/>
    </source>
</evidence>
<organism evidence="2 3">
    <name type="scientific">Guyparkeria halophila</name>
    <dbReference type="NCBI Taxonomy" id="47960"/>
    <lineage>
        <taxon>Bacteria</taxon>
        <taxon>Pseudomonadati</taxon>
        <taxon>Pseudomonadota</taxon>
        <taxon>Gammaproteobacteria</taxon>
        <taxon>Chromatiales</taxon>
        <taxon>Thioalkalibacteraceae</taxon>
        <taxon>Guyparkeria</taxon>
    </lineage>
</organism>
<dbReference type="GO" id="GO:0042910">
    <property type="term" value="F:xenobiotic transmembrane transporter activity"/>
    <property type="evidence" value="ECO:0007669"/>
    <property type="project" value="TreeGrafter"/>
</dbReference>
<dbReference type="PANTHER" id="PTHR32063:SF19">
    <property type="entry name" value="CATION EFFLUX SYSTEM PROTEIN CUSA"/>
    <property type="match status" value="1"/>
</dbReference>
<protein>
    <submittedName>
        <fullName evidence="2">CusA/CzcA family heavy metal efflux RND transporter</fullName>
    </submittedName>
</protein>
<keyword evidence="3" id="KW-1185">Reference proteome</keyword>
<feature type="transmembrane region" description="Helical" evidence="1">
    <location>
        <begin position="538"/>
        <end position="560"/>
    </location>
</feature>
<dbReference type="Pfam" id="PF00873">
    <property type="entry name" value="ACR_tran"/>
    <property type="match status" value="2"/>
</dbReference>